<dbReference type="HAMAP" id="MF_00484">
    <property type="entry name" value="Glycogen_synth"/>
    <property type="match status" value="1"/>
</dbReference>
<evidence type="ECO:0000259" key="9">
    <source>
        <dbReference type="Pfam" id="PF00534"/>
    </source>
</evidence>
<dbReference type="GO" id="GO:0004373">
    <property type="term" value="F:alpha-1,4-glucan glucosyltransferase (UDP-glucose donor) activity"/>
    <property type="evidence" value="ECO:0007669"/>
    <property type="project" value="InterPro"/>
</dbReference>
<dbReference type="Gene3D" id="3.40.50.2000">
    <property type="entry name" value="Glycogen Phosphorylase B"/>
    <property type="match status" value="2"/>
</dbReference>
<evidence type="ECO:0000256" key="4">
    <source>
        <dbReference type="ARBA" id="ARBA00010281"/>
    </source>
</evidence>
<dbReference type="GO" id="GO:0005978">
    <property type="term" value="P:glycogen biosynthetic process"/>
    <property type="evidence" value="ECO:0007669"/>
    <property type="project" value="UniProtKB-UniRule"/>
</dbReference>
<dbReference type="EMBL" id="JAASRM010000001">
    <property type="protein sequence ID" value="NIK88452.1"/>
    <property type="molecule type" value="Genomic_DNA"/>
</dbReference>
<dbReference type="InterPro" id="IPR011835">
    <property type="entry name" value="GS/SS"/>
</dbReference>
<dbReference type="RefSeq" id="WP_167082628.1">
    <property type="nucleotide sequence ID" value="NZ_BAAADC010000001.1"/>
</dbReference>
<dbReference type="CDD" id="cd03791">
    <property type="entry name" value="GT5_Glycogen_synthase_DULL1-like"/>
    <property type="match status" value="1"/>
</dbReference>
<feature type="domain" description="Starch synthase catalytic" evidence="10">
    <location>
        <begin position="2"/>
        <end position="239"/>
    </location>
</feature>
<dbReference type="NCBIfam" id="TIGR02095">
    <property type="entry name" value="glgA"/>
    <property type="match status" value="1"/>
</dbReference>
<evidence type="ECO:0000256" key="5">
    <source>
        <dbReference type="ARBA" id="ARBA00022676"/>
    </source>
</evidence>
<comment type="pathway">
    <text evidence="3 8">Glycan biosynthesis; glycogen biosynthesis.</text>
</comment>
<dbReference type="AlphaFoldDB" id="A0A846MZL7"/>
<accession>A0A846MZL7</accession>
<keyword evidence="12" id="KW-1185">Reference proteome</keyword>
<evidence type="ECO:0000259" key="10">
    <source>
        <dbReference type="Pfam" id="PF08323"/>
    </source>
</evidence>
<evidence type="ECO:0000256" key="1">
    <source>
        <dbReference type="ARBA" id="ARBA00001478"/>
    </source>
</evidence>
<dbReference type="Pfam" id="PF08323">
    <property type="entry name" value="Glyco_transf_5"/>
    <property type="match status" value="1"/>
</dbReference>
<dbReference type="InterPro" id="IPR001296">
    <property type="entry name" value="Glyco_trans_1"/>
</dbReference>
<sequence>MRVLFATAEAYPLAKTGGLADVSGALPLALRRLGLDVRLVMPAYPSAFMRIEKPRIIAKIPPLLGIADATLVEGKFPGSDLPVYLIDSHSLFRRPGGLYQDEAGAEWPDNPLRFAYLAHVSAALAMNRLGISWRPDIVHANDWHAGLVPFYLSLEEAERPATIFTTHNMAFQGNFSPEWLSKLRLPRAYFQPGGIEFYNQISFLKAGIRYADRVTTVSPTYAREILTPEFGCGMEGVLKLRGADFSGILNGIDDALWNPASDPALPHHFHASDISGKRACKAALQEELGLPLRPDVPLIGFVSRITHQKMADVILEALPWLCNQDTQFVSVGEGDPKMEAGFDQARELYSHRCATVIGYDEAMAHRLQAAADILLAPARFEPCGLTQLYALKYGTLPIVRRTGGLADTVVDASAASIADRSATGFVFDKIAVDDLKAAITRALTLYREPLTWRRLQLQAMAQDFSWDASATQYAALYSAASGIAIDLGDRDQHKSVAEPETTRQAAV</sequence>
<reference evidence="11 12" key="1">
    <citation type="submission" date="2020-03" db="EMBL/GenBank/DDBJ databases">
        <title>Genomic Encyclopedia of Type Strains, Phase IV (KMG-IV): sequencing the most valuable type-strain genomes for metagenomic binning, comparative biology and taxonomic classification.</title>
        <authorList>
            <person name="Goeker M."/>
        </authorList>
    </citation>
    <scope>NUCLEOTIDE SEQUENCE [LARGE SCALE GENOMIC DNA]</scope>
    <source>
        <strain evidence="11 12">DSM 19867</strain>
    </source>
</reference>
<dbReference type="Pfam" id="PF00534">
    <property type="entry name" value="Glycos_transf_1"/>
    <property type="match status" value="1"/>
</dbReference>
<comment type="catalytic activity">
    <reaction evidence="1 8">
        <text>[(1-&gt;4)-alpha-D-glucosyl](n) + ADP-alpha-D-glucose = [(1-&gt;4)-alpha-D-glucosyl](n+1) + ADP + H(+)</text>
        <dbReference type="Rhea" id="RHEA:18189"/>
        <dbReference type="Rhea" id="RHEA-COMP:9584"/>
        <dbReference type="Rhea" id="RHEA-COMP:9587"/>
        <dbReference type="ChEBI" id="CHEBI:15378"/>
        <dbReference type="ChEBI" id="CHEBI:15444"/>
        <dbReference type="ChEBI" id="CHEBI:57498"/>
        <dbReference type="ChEBI" id="CHEBI:456216"/>
        <dbReference type="EC" id="2.4.1.21"/>
    </reaction>
</comment>
<feature type="binding site" evidence="8">
    <location>
        <position position="15"/>
    </location>
    <ligand>
        <name>ADP-alpha-D-glucose</name>
        <dbReference type="ChEBI" id="CHEBI:57498"/>
    </ligand>
</feature>
<feature type="domain" description="Glycosyl transferase family 1" evidence="9">
    <location>
        <begin position="293"/>
        <end position="446"/>
    </location>
</feature>
<dbReference type="Proteomes" id="UP000570514">
    <property type="component" value="Unassembled WGS sequence"/>
</dbReference>
<protein>
    <recommendedName>
        <fullName evidence="8">Glycogen synthase</fullName>
        <ecNumber evidence="8">2.4.1.21</ecNumber>
    </recommendedName>
    <alternativeName>
        <fullName evidence="8">Starch [bacterial glycogen] synthase</fullName>
    </alternativeName>
</protein>
<evidence type="ECO:0000313" key="12">
    <source>
        <dbReference type="Proteomes" id="UP000570514"/>
    </source>
</evidence>
<evidence type="ECO:0000256" key="2">
    <source>
        <dbReference type="ARBA" id="ARBA00002764"/>
    </source>
</evidence>
<dbReference type="EC" id="2.4.1.21" evidence="8"/>
<keyword evidence="7 8" id="KW-0320">Glycogen biosynthesis</keyword>
<dbReference type="NCBIfam" id="NF001899">
    <property type="entry name" value="PRK00654.1-2"/>
    <property type="match status" value="1"/>
</dbReference>
<dbReference type="UniPathway" id="UPA00164"/>
<name>A0A846MZL7_9PROT</name>
<organism evidence="11 12">
    <name type="scientific">Rhizomicrobium palustre</name>
    <dbReference type="NCBI Taxonomy" id="189966"/>
    <lineage>
        <taxon>Bacteria</taxon>
        <taxon>Pseudomonadati</taxon>
        <taxon>Pseudomonadota</taxon>
        <taxon>Alphaproteobacteria</taxon>
        <taxon>Micropepsales</taxon>
        <taxon>Micropepsaceae</taxon>
        <taxon>Rhizomicrobium</taxon>
    </lineage>
</organism>
<comment type="similarity">
    <text evidence="4 8">Belongs to the glycosyltransferase 1 family. Bacterial/plant glycogen synthase subfamily.</text>
</comment>
<keyword evidence="6 8" id="KW-0808">Transferase</keyword>
<comment type="function">
    <text evidence="2 8">Synthesizes alpha-1,4-glucan chains using ADP-glucose.</text>
</comment>
<proteinExistence type="inferred from homology"/>
<dbReference type="GO" id="GO:0009011">
    <property type="term" value="F:alpha-1,4-glucan glucosyltransferase (ADP-glucose donor) activity"/>
    <property type="evidence" value="ECO:0007669"/>
    <property type="project" value="UniProtKB-UniRule"/>
</dbReference>
<comment type="caution">
    <text evidence="11">The sequence shown here is derived from an EMBL/GenBank/DDBJ whole genome shotgun (WGS) entry which is preliminary data.</text>
</comment>
<evidence type="ECO:0000256" key="8">
    <source>
        <dbReference type="HAMAP-Rule" id="MF_00484"/>
    </source>
</evidence>
<dbReference type="SUPFAM" id="SSF53756">
    <property type="entry name" value="UDP-Glycosyltransferase/glycogen phosphorylase"/>
    <property type="match status" value="1"/>
</dbReference>
<evidence type="ECO:0000313" key="11">
    <source>
        <dbReference type="EMBL" id="NIK88452.1"/>
    </source>
</evidence>
<dbReference type="GO" id="GO:0005829">
    <property type="term" value="C:cytosol"/>
    <property type="evidence" value="ECO:0007669"/>
    <property type="project" value="TreeGrafter"/>
</dbReference>
<dbReference type="PANTHER" id="PTHR45825">
    <property type="entry name" value="GRANULE-BOUND STARCH SYNTHASE 1, CHLOROPLASTIC/AMYLOPLASTIC"/>
    <property type="match status" value="1"/>
</dbReference>
<dbReference type="InterPro" id="IPR013534">
    <property type="entry name" value="Starch_synth_cat_dom"/>
</dbReference>
<evidence type="ECO:0000256" key="6">
    <source>
        <dbReference type="ARBA" id="ARBA00022679"/>
    </source>
</evidence>
<evidence type="ECO:0000256" key="7">
    <source>
        <dbReference type="ARBA" id="ARBA00023056"/>
    </source>
</evidence>
<keyword evidence="5 8" id="KW-0328">Glycosyltransferase</keyword>
<gene>
    <name evidence="8" type="primary">glgA</name>
    <name evidence="11" type="ORF">FHS83_001770</name>
</gene>
<dbReference type="PANTHER" id="PTHR45825:SF11">
    <property type="entry name" value="ALPHA AMYLASE DOMAIN-CONTAINING PROTEIN"/>
    <property type="match status" value="1"/>
</dbReference>
<evidence type="ECO:0000256" key="3">
    <source>
        <dbReference type="ARBA" id="ARBA00004964"/>
    </source>
</evidence>